<accession>A0A0E9PAF2</accession>
<sequence>MKTALEPHNISSCCYRILWSLFSAS</sequence>
<organism evidence="1">
    <name type="scientific">Anguilla anguilla</name>
    <name type="common">European freshwater eel</name>
    <name type="synonym">Muraena anguilla</name>
    <dbReference type="NCBI Taxonomy" id="7936"/>
    <lineage>
        <taxon>Eukaryota</taxon>
        <taxon>Metazoa</taxon>
        <taxon>Chordata</taxon>
        <taxon>Craniata</taxon>
        <taxon>Vertebrata</taxon>
        <taxon>Euteleostomi</taxon>
        <taxon>Actinopterygii</taxon>
        <taxon>Neopterygii</taxon>
        <taxon>Teleostei</taxon>
        <taxon>Anguilliformes</taxon>
        <taxon>Anguillidae</taxon>
        <taxon>Anguilla</taxon>
    </lineage>
</organism>
<reference evidence="1" key="1">
    <citation type="submission" date="2014-11" db="EMBL/GenBank/DDBJ databases">
        <authorList>
            <person name="Amaro Gonzalez C."/>
        </authorList>
    </citation>
    <scope>NUCLEOTIDE SEQUENCE</scope>
</reference>
<name>A0A0E9PAF2_ANGAN</name>
<dbReference type="AlphaFoldDB" id="A0A0E9PAF2"/>
<protein>
    <submittedName>
        <fullName evidence="1">Uncharacterized protein</fullName>
    </submittedName>
</protein>
<dbReference type="EMBL" id="GBXM01106921">
    <property type="protein sequence ID" value="JAH01656.1"/>
    <property type="molecule type" value="Transcribed_RNA"/>
</dbReference>
<proteinExistence type="predicted"/>
<reference evidence="1" key="2">
    <citation type="journal article" date="2015" name="Fish Shellfish Immunol.">
        <title>Early steps in the European eel (Anguilla anguilla)-Vibrio vulnificus interaction in the gills: Role of the RtxA13 toxin.</title>
        <authorList>
            <person name="Callol A."/>
            <person name="Pajuelo D."/>
            <person name="Ebbesson L."/>
            <person name="Teles M."/>
            <person name="MacKenzie S."/>
            <person name="Amaro C."/>
        </authorList>
    </citation>
    <scope>NUCLEOTIDE SEQUENCE</scope>
</reference>
<evidence type="ECO:0000313" key="1">
    <source>
        <dbReference type="EMBL" id="JAH01656.1"/>
    </source>
</evidence>